<name>A0A1R3H9T5_9ROSI</name>
<dbReference type="Proteomes" id="UP000187203">
    <property type="component" value="Unassembled WGS sequence"/>
</dbReference>
<dbReference type="AlphaFoldDB" id="A0A1R3H9T5"/>
<organism evidence="1 2">
    <name type="scientific">Corchorus olitorius</name>
    <dbReference type="NCBI Taxonomy" id="93759"/>
    <lineage>
        <taxon>Eukaryota</taxon>
        <taxon>Viridiplantae</taxon>
        <taxon>Streptophyta</taxon>
        <taxon>Embryophyta</taxon>
        <taxon>Tracheophyta</taxon>
        <taxon>Spermatophyta</taxon>
        <taxon>Magnoliopsida</taxon>
        <taxon>eudicotyledons</taxon>
        <taxon>Gunneridae</taxon>
        <taxon>Pentapetalae</taxon>
        <taxon>rosids</taxon>
        <taxon>malvids</taxon>
        <taxon>Malvales</taxon>
        <taxon>Malvaceae</taxon>
        <taxon>Grewioideae</taxon>
        <taxon>Apeibeae</taxon>
        <taxon>Corchorus</taxon>
    </lineage>
</organism>
<protein>
    <submittedName>
        <fullName evidence="1">Serine/threonine-protein kinase ATM-like protein</fullName>
    </submittedName>
</protein>
<sequence length="250" mass="27961">MVTSKDVQEIVSKLSSDKAKAREEGIKLLNMWLEGERSIGFCKFLGLNAAKLKPNEIPQSETWPFLIKLLTQFVISEITTSKRRSPKLILAKTFLIVIQRAEDTKFSGNMLPLLSVVKSLFSHIFNVLKNVPSFQSEYGIILQNLLVVRDYRFHIKKDIFSEGGYLLQHPDASFSSGKPPGDFADNLREDIVKGSDGVKDDKFGTVSSSQYNLVELAALVLYRACANTSRGTANEKRVKTESTAARLKEV</sequence>
<dbReference type="InterPro" id="IPR038980">
    <property type="entry name" value="ATM_plant"/>
</dbReference>
<dbReference type="OrthoDB" id="381190at2759"/>
<evidence type="ECO:0000313" key="1">
    <source>
        <dbReference type="EMBL" id="OMO67091.1"/>
    </source>
</evidence>
<keyword evidence="1" id="KW-0418">Kinase</keyword>
<keyword evidence="1" id="KW-0808">Transferase</keyword>
<dbReference type="PANTHER" id="PTHR37079">
    <property type="entry name" value="SERINE/THREONINE-PROTEIN KINASE ATM"/>
    <property type="match status" value="1"/>
</dbReference>
<dbReference type="GO" id="GO:0006974">
    <property type="term" value="P:DNA damage response"/>
    <property type="evidence" value="ECO:0007669"/>
    <property type="project" value="InterPro"/>
</dbReference>
<comment type="caution">
    <text evidence="1">The sequence shown here is derived from an EMBL/GenBank/DDBJ whole genome shotgun (WGS) entry which is preliminary data.</text>
</comment>
<dbReference type="EMBL" id="AWUE01020678">
    <property type="protein sequence ID" value="OMO67091.1"/>
    <property type="molecule type" value="Genomic_DNA"/>
</dbReference>
<dbReference type="GO" id="GO:0004674">
    <property type="term" value="F:protein serine/threonine kinase activity"/>
    <property type="evidence" value="ECO:0007669"/>
    <property type="project" value="InterPro"/>
</dbReference>
<keyword evidence="2" id="KW-1185">Reference proteome</keyword>
<accession>A0A1R3H9T5</accession>
<proteinExistence type="predicted"/>
<dbReference type="PANTHER" id="PTHR37079:SF4">
    <property type="entry name" value="SERINE_THREONINE-PROTEIN KINASE ATM"/>
    <property type="match status" value="1"/>
</dbReference>
<gene>
    <name evidence="1" type="ORF">COLO4_30229</name>
</gene>
<dbReference type="STRING" id="93759.A0A1R3H9T5"/>
<evidence type="ECO:0000313" key="2">
    <source>
        <dbReference type="Proteomes" id="UP000187203"/>
    </source>
</evidence>
<reference evidence="2" key="1">
    <citation type="submission" date="2013-09" db="EMBL/GenBank/DDBJ databases">
        <title>Corchorus olitorius genome sequencing.</title>
        <authorList>
            <person name="Alam M."/>
            <person name="Haque M.S."/>
            <person name="Islam M.S."/>
            <person name="Emdad E.M."/>
            <person name="Islam M.M."/>
            <person name="Ahmed B."/>
            <person name="Halim A."/>
            <person name="Hossen Q.M.M."/>
            <person name="Hossain M.Z."/>
            <person name="Ahmed R."/>
            <person name="Khan M.M."/>
            <person name="Islam R."/>
            <person name="Rashid M.M."/>
            <person name="Khan S.A."/>
            <person name="Rahman M.S."/>
            <person name="Alam M."/>
            <person name="Yahiya A.S."/>
            <person name="Khan M.S."/>
            <person name="Azam M.S."/>
            <person name="Haque T."/>
            <person name="Lashkar M.Z.H."/>
            <person name="Akhand A.I."/>
            <person name="Morshed G."/>
            <person name="Roy S."/>
            <person name="Uddin K.S."/>
            <person name="Rabeya T."/>
            <person name="Hossain A.S."/>
            <person name="Chowdhury A."/>
            <person name="Snigdha A.R."/>
            <person name="Mortoza M.S."/>
            <person name="Matin S.A."/>
            <person name="Hoque S.M.E."/>
            <person name="Islam M.K."/>
            <person name="Roy D.K."/>
            <person name="Haider R."/>
            <person name="Moosa M.M."/>
            <person name="Elias S.M."/>
            <person name="Hasan A.M."/>
            <person name="Jahan S."/>
            <person name="Shafiuddin M."/>
            <person name="Mahmood N."/>
            <person name="Shommy N.S."/>
        </authorList>
    </citation>
    <scope>NUCLEOTIDE SEQUENCE [LARGE SCALE GENOMIC DNA]</scope>
    <source>
        <strain evidence="2">cv. O-4</strain>
    </source>
</reference>